<proteinExistence type="predicted"/>
<name>A0A0V1KZN3_9BILA</name>
<comment type="caution">
    <text evidence="1">The sequence shown here is derived from an EMBL/GenBank/DDBJ whole genome shotgun (WGS) entry which is preliminary data.</text>
</comment>
<evidence type="ECO:0000313" key="1">
    <source>
        <dbReference type="EMBL" id="KRZ52469.1"/>
    </source>
</evidence>
<gene>
    <name evidence="1" type="ORF">T02_13925</name>
</gene>
<accession>A0A0V1KZN3</accession>
<keyword evidence="2" id="KW-1185">Reference proteome</keyword>
<dbReference type="EMBL" id="JYDW01000192">
    <property type="protein sequence ID" value="KRZ52469.1"/>
    <property type="molecule type" value="Genomic_DNA"/>
</dbReference>
<evidence type="ECO:0000313" key="2">
    <source>
        <dbReference type="Proteomes" id="UP000054721"/>
    </source>
</evidence>
<dbReference type="AlphaFoldDB" id="A0A0V1KZN3"/>
<protein>
    <submittedName>
        <fullName evidence="1">Uncharacterized protein</fullName>
    </submittedName>
</protein>
<reference evidence="1 2" key="1">
    <citation type="submission" date="2015-05" db="EMBL/GenBank/DDBJ databases">
        <title>Evolution of Trichinella species and genotypes.</title>
        <authorList>
            <person name="Korhonen P.K."/>
            <person name="Edoardo P."/>
            <person name="Giuseppe L.R."/>
            <person name="Gasser R.B."/>
        </authorList>
    </citation>
    <scope>NUCLEOTIDE SEQUENCE [LARGE SCALE GENOMIC DNA]</scope>
    <source>
        <strain evidence="1">ISS10</strain>
    </source>
</reference>
<organism evidence="1 2">
    <name type="scientific">Trichinella nativa</name>
    <dbReference type="NCBI Taxonomy" id="6335"/>
    <lineage>
        <taxon>Eukaryota</taxon>
        <taxon>Metazoa</taxon>
        <taxon>Ecdysozoa</taxon>
        <taxon>Nematoda</taxon>
        <taxon>Enoplea</taxon>
        <taxon>Dorylaimia</taxon>
        <taxon>Trichinellida</taxon>
        <taxon>Trichinellidae</taxon>
        <taxon>Trichinella</taxon>
    </lineage>
</organism>
<dbReference type="OrthoDB" id="5920016at2759"/>
<sequence length="89" mass="10678">MGVYRQSKVRLFPPYLVDRLSNRNLHDVQKIQSVFEIRELKTRGFDYWRIFDGHFDDTLHMVSFSKTVNINAKDELNCLPSNIRLRSYK</sequence>
<dbReference type="Proteomes" id="UP000054721">
    <property type="component" value="Unassembled WGS sequence"/>
</dbReference>